<dbReference type="Pfam" id="PF15112">
    <property type="entry name" value="DUF4559"/>
    <property type="match status" value="1"/>
</dbReference>
<organism evidence="1 2">
    <name type="scientific">Mya arenaria</name>
    <name type="common">Soft-shell clam</name>
    <dbReference type="NCBI Taxonomy" id="6604"/>
    <lineage>
        <taxon>Eukaryota</taxon>
        <taxon>Metazoa</taxon>
        <taxon>Spiralia</taxon>
        <taxon>Lophotrochozoa</taxon>
        <taxon>Mollusca</taxon>
        <taxon>Bivalvia</taxon>
        <taxon>Autobranchia</taxon>
        <taxon>Heteroconchia</taxon>
        <taxon>Euheterodonta</taxon>
        <taxon>Imparidentia</taxon>
        <taxon>Neoheterodontei</taxon>
        <taxon>Myida</taxon>
        <taxon>Myoidea</taxon>
        <taxon>Myidae</taxon>
        <taxon>Mya</taxon>
    </lineage>
</organism>
<dbReference type="InterPro" id="IPR027897">
    <property type="entry name" value="DUF4559"/>
</dbReference>
<keyword evidence="2" id="KW-1185">Reference proteome</keyword>
<dbReference type="EMBL" id="CP111021">
    <property type="protein sequence ID" value="WAR17380.1"/>
    <property type="molecule type" value="Genomic_DNA"/>
</dbReference>
<dbReference type="Proteomes" id="UP001164746">
    <property type="component" value="Chromosome 10"/>
</dbReference>
<gene>
    <name evidence="1" type="ORF">MAR_031974</name>
</gene>
<name>A0ABY7F666_MYAAR</name>
<sequence length="253" mass="28618">MPPDGYADIDNEDDTDLNGIISVFINCEEIQQYFTADLSNLQNICVKVREVGKRLRHAPGLDVTDADLKNWFSDLKALFRDPTFNSTCPNAQNAIDQLEQLENDDLKIEQAEYIAAMEDQVNCLKRLSSSSDHEALDDIRNQIGILENKIKDISRQGVREANGIDMEDFILDLKKSLIKYHRENNSTLTLGPFFELDDAKFEDFYVPPKIVKIKPSTINKVNEGHGYSTKAIKTLDMLFDSKQIVVITADAGQ</sequence>
<proteinExistence type="predicted"/>
<evidence type="ECO:0000313" key="1">
    <source>
        <dbReference type="EMBL" id="WAR17380.1"/>
    </source>
</evidence>
<feature type="non-terminal residue" evidence="1">
    <location>
        <position position="1"/>
    </location>
</feature>
<accession>A0ABY7F666</accession>
<reference evidence="1" key="1">
    <citation type="submission" date="2022-11" db="EMBL/GenBank/DDBJ databases">
        <title>Centuries of genome instability and evolution in soft-shell clam transmissible cancer (bioRxiv).</title>
        <authorList>
            <person name="Hart S.F.M."/>
            <person name="Yonemitsu M.A."/>
            <person name="Giersch R.M."/>
            <person name="Beal B.F."/>
            <person name="Arriagada G."/>
            <person name="Davis B.W."/>
            <person name="Ostrander E.A."/>
            <person name="Goff S.P."/>
            <person name="Metzger M.J."/>
        </authorList>
    </citation>
    <scope>NUCLEOTIDE SEQUENCE</scope>
    <source>
        <strain evidence="1">MELC-2E11</strain>
        <tissue evidence="1">Siphon/mantle</tissue>
    </source>
</reference>
<evidence type="ECO:0000313" key="2">
    <source>
        <dbReference type="Proteomes" id="UP001164746"/>
    </source>
</evidence>
<protein>
    <submittedName>
        <fullName evidence="1">Uncharacterized protein</fullName>
    </submittedName>
</protein>